<evidence type="ECO:0000313" key="2">
    <source>
        <dbReference type="EMBL" id="KAF7441304.1"/>
    </source>
</evidence>
<evidence type="ECO:0000313" key="3">
    <source>
        <dbReference type="Proteomes" id="UP000623687"/>
    </source>
</evidence>
<dbReference type="Proteomes" id="UP000623687">
    <property type="component" value="Unassembled WGS sequence"/>
</dbReference>
<sequence>MDDTGDADGQRDNGTSNSGPGGHLEGDIDDLEQGEGERGARGALEGTEDDEDEEGNRGPPRGPPEDRDSGELLLQETSSIADVEITLKFVKLLCTTTLKKSGMEPEDIELLRKPADYPLEIDDTDLLLSIKIYKACSLASEATYTSTQQAILKCFPDCQML</sequence>
<name>A0A8H7DWE3_PLEOS</name>
<protein>
    <submittedName>
        <fullName evidence="2">Uncharacterized protein</fullName>
    </submittedName>
</protein>
<dbReference type="OrthoDB" id="2742740at2759"/>
<evidence type="ECO:0000256" key="1">
    <source>
        <dbReference type="SAM" id="MobiDB-lite"/>
    </source>
</evidence>
<organism evidence="2 3">
    <name type="scientific">Pleurotus ostreatus</name>
    <name type="common">Oyster mushroom</name>
    <name type="synonym">White-rot fungus</name>
    <dbReference type="NCBI Taxonomy" id="5322"/>
    <lineage>
        <taxon>Eukaryota</taxon>
        <taxon>Fungi</taxon>
        <taxon>Dikarya</taxon>
        <taxon>Basidiomycota</taxon>
        <taxon>Agaricomycotina</taxon>
        <taxon>Agaricomycetes</taxon>
        <taxon>Agaricomycetidae</taxon>
        <taxon>Agaricales</taxon>
        <taxon>Pleurotineae</taxon>
        <taxon>Pleurotaceae</taxon>
        <taxon>Pleurotus</taxon>
    </lineage>
</organism>
<accession>A0A8H7DWE3</accession>
<dbReference type="EMBL" id="JACETU010000001">
    <property type="protein sequence ID" value="KAF7441304.1"/>
    <property type="molecule type" value="Genomic_DNA"/>
</dbReference>
<dbReference type="RefSeq" id="XP_036637148.1">
    <property type="nucleotide sequence ID" value="XM_036771303.1"/>
</dbReference>
<comment type="caution">
    <text evidence="2">The sequence shown here is derived from an EMBL/GenBank/DDBJ whole genome shotgun (WGS) entry which is preliminary data.</text>
</comment>
<keyword evidence="3" id="KW-1185">Reference proteome</keyword>
<dbReference type="GeneID" id="59371494"/>
<dbReference type="AlphaFoldDB" id="A0A8H7DWE3"/>
<gene>
    <name evidence="2" type="ORF">PC9H_001653</name>
</gene>
<proteinExistence type="predicted"/>
<dbReference type="VEuPathDB" id="FungiDB:PC9H_001653"/>
<feature type="region of interest" description="Disordered" evidence="1">
    <location>
        <begin position="1"/>
        <end position="73"/>
    </location>
</feature>
<reference evidence="2" key="1">
    <citation type="submission" date="2019-07" db="EMBL/GenBank/DDBJ databases">
        <authorList>
            <person name="Palmer J.M."/>
        </authorList>
    </citation>
    <scope>NUCLEOTIDE SEQUENCE</scope>
    <source>
        <strain evidence="2">PC9</strain>
    </source>
</reference>